<dbReference type="PANTHER" id="PTHR13440">
    <property type="entry name" value="BLOC-1 RELATED COMPLEX SUBUNIT 6"/>
    <property type="match status" value="1"/>
</dbReference>
<organism evidence="2 3">
    <name type="scientific">Hymenolepis diminuta</name>
    <name type="common">Rat tapeworm</name>
    <dbReference type="NCBI Taxonomy" id="6216"/>
    <lineage>
        <taxon>Eukaryota</taxon>
        <taxon>Metazoa</taxon>
        <taxon>Spiralia</taxon>
        <taxon>Lophotrochozoa</taxon>
        <taxon>Platyhelminthes</taxon>
        <taxon>Cestoda</taxon>
        <taxon>Eucestoda</taxon>
        <taxon>Cyclophyllidea</taxon>
        <taxon>Hymenolepididae</taxon>
        <taxon>Hymenolepis</taxon>
    </lineage>
</organism>
<evidence type="ECO:0000313" key="3">
    <source>
        <dbReference type="Proteomes" id="UP000321570"/>
    </source>
</evidence>
<name>A0A564Z5C7_HYMDI</name>
<accession>A0A564Z5C7</accession>
<dbReference type="InterPro" id="IPR046465">
    <property type="entry name" value="BORCS6_C"/>
</dbReference>
<protein>
    <recommendedName>
        <fullName evidence="1">BLOC-1-related complex subunit 6 C-terminal helix domain-containing protein</fullName>
    </recommendedName>
</protein>
<dbReference type="PANTHER" id="PTHR13440:SF7">
    <property type="entry name" value="BLOC-1 RELATED COMPLEX SUBUNIT 6"/>
    <property type="match status" value="1"/>
</dbReference>
<reference evidence="2 3" key="1">
    <citation type="submission" date="2019-07" db="EMBL/GenBank/DDBJ databases">
        <authorList>
            <person name="Jastrzebski P J."/>
            <person name="Paukszto L."/>
            <person name="Jastrzebski P J."/>
        </authorList>
    </citation>
    <scope>NUCLEOTIDE SEQUENCE [LARGE SCALE GENOMIC DNA]</scope>
    <source>
        <strain evidence="2 3">WMS-il1</strain>
    </source>
</reference>
<gene>
    <name evidence="2" type="ORF">WMSIL1_LOCUS12381</name>
</gene>
<dbReference type="InterPro" id="IPR019314">
    <property type="entry name" value="BORCS6"/>
</dbReference>
<dbReference type="Proteomes" id="UP000321570">
    <property type="component" value="Unassembled WGS sequence"/>
</dbReference>
<evidence type="ECO:0000313" key="2">
    <source>
        <dbReference type="EMBL" id="VUZ54213.1"/>
    </source>
</evidence>
<keyword evidence="3" id="KW-1185">Reference proteome</keyword>
<dbReference type="GO" id="GO:0099078">
    <property type="term" value="C:BORC complex"/>
    <property type="evidence" value="ECO:0007669"/>
    <property type="project" value="TreeGrafter"/>
</dbReference>
<dbReference type="AlphaFoldDB" id="A0A564Z5C7"/>
<sequence>MDDSDESDDVASSIGILTNLNSLTEIEACASRLDAETTLLMKNLQSGLQRISSLTVDCFQLYDSLVSQTCDEMDANIKSMYAMMAKCEELVKAMSTVPQLHSLVLQISKALSRLESNLSHS</sequence>
<dbReference type="GO" id="GO:0032418">
    <property type="term" value="P:lysosome localization"/>
    <property type="evidence" value="ECO:0007669"/>
    <property type="project" value="TreeGrafter"/>
</dbReference>
<proteinExistence type="predicted"/>
<dbReference type="EMBL" id="CABIJS010000611">
    <property type="protein sequence ID" value="VUZ54213.1"/>
    <property type="molecule type" value="Genomic_DNA"/>
</dbReference>
<evidence type="ECO:0000259" key="1">
    <source>
        <dbReference type="Pfam" id="PF10157"/>
    </source>
</evidence>
<feature type="domain" description="BLOC-1-related complex subunit 6 C-terminal helix" evidence="1">
    <location>
        <begin position="18"/>
        <end position="115"/>
    </location>
</feature>
<dbReference type="Pfam" id="PF10157">
    <property type="entry name" value="BORCS6"/>
    <property type="match status" value="1"/>
</dbReference>